<evidence type="ECO:0000313" key="1">
    <source>
        <dbReference type="EMBL" id="JAH61308.1"/>
    </source>
</evidence>
<dbReference type="AlphaFoldDB" id="A0A0E9U8P6"/>
<dbReference type="EMBL" id="GBXM01047269">
    <property type="protein sequence ID" value="JAH61308.1"/>
    <property type="molecule type" value="Transcribed_RNA"/>
</dbReference>
<accession>A0A0E9U8P6</accession>
<reference evidence="1" key="1">
    <citation type="submission" date="2014-11" db="EMBL/GenBank/DDBJ databases">
        <authorList>
            <person name="Amaro Gonzalez C."/>
        </authorList>
    </citation>
    <scope>NUCLEOTIDE SEQUENCE</scope>
</reference>
<name>A0A0E9U8P6_ANGAN</name>
<organism evidence="1">
    <name type="scientific">Anguilla anguilla</name>
    <name type="common">European freshwater eel</name>
    <name type="synonym">Muraena anguilla</name>
    <dbReference type="NCBI Taxonomy" id="7936"/>
    <lineage>
        <taxon>Eukaryota</taxon>
        <taxon>Metazoa</taxon>
        <taxon>Chordata</taxon>
        <taxon>Craniata</taxon>
        <taxon>Vertebrata</taxon>
        <taxon>Euteleostomi</taxon>
        <taxon>Actinopterygii</taxon>
        <taxon>Neopterygii</taxon>
        <taxon>Teleostei</taxon>
        <taxon>Anguilliformes</taxon>
        <taxon>Anguillidae</taxon>
        <taxon>Anguilla</taxon>
    </lineage>
</organism>
<proteinExistence type="predicted"/>
<sequence>MTALLEKKTYIPINAIISIQLCFRTHGEINQLDKP</sequence>
<protein>
    <submittedName>
        <fullName evidence="1">Uncharacterized protein</fullName>
    </submittedName>
</protein>
<reference evidence="1" key="2">
    <citation type="journal article" date="2015" name="Fish Shellfish Immunol.">
        <title>Early steps in the European eel (Anguilla anguilla)-Vibrio vulnificus interaction in the gills: Role of the RtxA13 toxin.</title>
        <authorList>
            <person name="Callol A."/>
            <person name="Pajuelo D."/>
            <person name="Ebbesson L."/>
            <person name="Teles M."/>
            <person name="MacKenzie S."/>
            <person name="Amaro C."/>
        </authorList>
    </citation>
    <scope>NUCLEOTIDE SEQUENCE</scope>
</reference>